<feature type="region of interest" description="Disordered" evidence="1">
    <location>
        <begin position="1"/>
        <end position="51"/>
    </location>
</feature>
<feature type="compositionally biased region" description="Basic and acidic residues" evidence="1">
    <location>
        <begin position="98"/>
        <end position="107"/>
    </location>
</feature>
<gene>
    <name evidence="2" type="ORF">SASPL_111919</name>
</gene>
<evidence type="ECO:0000313" key="3">
    <source>
        <dbReference type="Proteomes" id="UP000298416"/>
    </source>
</evidence>
<sequence length="196" mass="21488">MHEMNAALEIGGQDARETDKRMGVVGKDSEGEFERSKGQGDEGNASGKGLERVGVGVGEVGSSGMEGVVGAAELHVQDQGGGFQVQGRRKGKKGGGFRKFEGLKEGTLEEGGSPRGLSNRCWREETGTRGMINVQLKLSQLKRSLRIWNRTVFGNIFEKLRKAESEAREAQENYEQVPSPELRSEMNRTTAEYLLR</sequence>
<protein>
    <submittedName>
        <fullName evidence="2">Uncharacterized protein</fullName>
    </submittedName>
</protein>
<feature type="compositionally biased region" description="Basic and acidic residues" evidence="1">
    <location>
        <begin position="14"/>
        <end position="40"/>
    </location>
</feature>
<feature type="compositionally biased region" description="Basic residues" evidence="1">
    <location>
        <begin position="87"/>
        <end position="96"/>
    </location>
</feature>
<accession>A0A8X8Y846</accession>
<name>A0A8X8Y846_SALSN</name>
<dbReference type="EMBL" id="PNBA02000004">
    <property type="protein sequence ID" value="KAG6427673.1"/>
    <property type="molecule type" value="Genomic_DNA"/>
</dbReference>
<feature type="region of interest" description="Disordered" evidence="1">
    <location>
        <begin position="167"/>
        <end position="196"/>
    </location>
</feature>
<evidence type="ECO:0000256" key="1">
    <source>
        <dbReference type="SAM" id="MobiDB-lite"/>
    </source>
</evidence>
<comment type="caution">
    <text evidence="2">The sequence shown here is derived from an EMBL/GenBank/DDBJ whole genome shotgun (WGS) entry which is preliminary data.</text>
</comment>
<organism evidence="2">
    <name type="scientific">Salvia splendens</name>
    <name type="common">Scarlet sage</name>
    <dbReference type="NCBI Taxonomy" id="180675"/>
    <lineage>
        <taxon>Eukaryota</taxon>
        <taxon>Viridiplantae</taxon>
        <taxon>Streptophyta</taxon>
        <taxon>Embryophyta</taxon>
        <taxon>Tracheophyta</taxon>
        <taxon>Spermatophyta</taxon>
        <taxon>Magnoliopsida</taxon>
        <taxon>eudicotyledons</taxon>
        <taxon>Gunneridae</taxon>
        <taxon>Pentapetalae</taxon>
        <taxon>asterids</taxon>
        <taxon>lamiids</taxon>
        <taxon>Lamiales</taxon>
        <taxon>Lamiaceae</taxon>
        <taxon>Nepetoideae</taxon>
        <taxon>Mentheae</taxon>
        <taxon>Salviinae</taxon>
        <taxon>Salvia</taxon>
        <taxon>Salvia subgen. Calosphace</taxon>
        <taxon>core Calosphace</taxon>
    </lineage>
</organism>
<reference evidence="2" key="2">
    <citation type="submission" date="2020-08" db="EMBL/GenBank/DDBJ databases">
        <title>Plant Genome Project.</title>
        <authorList>
            <person name="Zhang R.-G."/>
        </authorList>
    </citation>
    <scope>NUCLEOTIDE SEQUENCE</scope>
    <source>
        <strain evidence="2">Huo1</strain>
        <tissue evidence="2">Leaf</tissue>
    </source>
</reference>
<dbReference type="Proteomes" id="UP000298416">
    <property type="component" value="Unassembled WGS sequence"/>
</dbReference>
<evidence type="ECO:0000313" key="2">
    <source>
        <dbReference type="EMBL" id="KAG6427673.1"/>
    </source>
</evidence>
<feature type="region of interest" description="Disordered" evidence="1">
    <location>
        <begin position="80"/>
        <end position="120"/>
    </location>
</feature>
<dbReference type="AlphaFoldDB" id="A0A8X8Y846"/>
<reference evidence="2" key="1">
    <citation type="submission" date="2018-01" db="EMBL/GenBank/DDBJ databases">
        <authorList>
            <person name="Mao J.F."/>
        </authorList>
    </citation>
    <scope>NUCLEOTIDE SEQUENCE</scope>
    <source>
        <strain evidence="2">Huo1</strain>
        <tissue evidence="2">Leaf</tissue>
    </source>
</reference>
<keyword evidence="3" id="KW-1185">Reference proteome</keyword>
<proteinExistence type="predicted"/>